<dbReference type="EMBL" id="SJSK01000003">
    <property type="protein sequence ID" value="TCC90471.1"/>
    <property type="molecule type" value="Genomic_DNA"/>
</dbReference>
<protein>
    <recommendedName>
        <fullName evidence="2">DUF6850 domain-containing protein</fullName>
    </recommendedName>
</protein>
<evidence type="ECO:0000259" key="2">
    <source>
        <dbReference type="Pfam" id="PF21012"/>
    </source>
</evidence>
<feature type="signal peptide" evidence="1">
    <location>
        <begin position="1"/>
        <end position="20"/>
    </location>
</feature>
<proteinExistence type="predicted"/>
<dbReference type="InterPro" id="IPR049236">
    <property type="entry name" value="DUF6850"/>
</dbReference>
<comment type="caution">
    <text evidence="3">The sequence shown here is derived from an EMBL/GenBank/DDBJ whole genome shotgun (WGS) entry which is preliminary data.</text>
</comment>
<evidence type="ECO:0000313" key="4">
    <source>
        <dbReference type="Proteomes" id="UP000292884"/>
    </source>
</evidence>
<evidence type="ECO:0000313" key="3">
    <source>
        <dbReference type="EMBL" id="TCC90471.1"/>
    </source>
</evidence>
<dbReference type="Pfam" id="PF21012">
    <property type="entry name" value="DUF6850"/>
    <property type="match status" value="1"/>
</dbReference>
<keyword evidence="1" id="KW-0732">Signal</keyword>
<dbReference type="AlphaFoldDB" id="A0A4R0MTR0"/>
<reference evidence="3 4" key="1">
    <citation type="submission" date="2019-02" db="EMBL/GenBank/DDBJ databases">
        <title>Pedobacter sp. RP-1-13 sp. nov., isolated from Arctic soil.</title>
        <authorList>
            <person name="Dahal R.H."/>
        </authorList>
    </citation>
    <scope>NUCLEOTIDE SEQUENCE [LARGE SCALE GENOMIC DNA]</scope>
    <source>
        <strain evidence="3 4">RP-1-13</strain>
    </source>
</reference>
<sequence>MKQTLIYILLVFSSIFSALAQEKDTLNFGTKSKSFITDSTNFTAYNFAKSSPFYLKSLMPLKYNRLSAGYNFEKGNLTLAQNATSLNNANLITEGISQLNSISIWGQFSYHKIVEDSTAFAHQTRNNVANPYYFGSPKSVSYQRAIYNLKALASRNFIQNNLPIGLGVDYRIGNHYSTNDPRGDIGDYQLNLIGTIGYNLTKSLRVGAGYRYGYGLEKVNVAYKNSSVSQGKLIPEFNNYLINGYGEPEIFNTDRTFQNNSTRNGIDAYIGYNSNKIGNFNFSFQAIKEIQDYNYRTGEGITEYIKFNIVNEYYKLLWLKNISKNSLSVELGYQTNDGDNFINKYLANSYLYNNNILNLKSAFTLKKNQFSHNFVIGLRKYEERKRDGIAGNDIRLNQLNYTINYGLTHVNEKSQSWGFSITGIYDQYLDSDFEVLRINEGVFTRNVIYHDYAYNTTSKFGGNLTFDYSIPLFNQIQAGIKWSTTYLRRNDLQDFGRILTKVPGKDRFFSNISLNLYF</sequence>
<dbReference type="Proteomes" id="UP000292884">
    <property type="component" value="Unassembled WGS sequence"/>
</dbReference>
<accession>A0A4R0MTR0</accession>
<organism evidence="3 4">
    <name type="scientific">Pedobacter frigiditerrae</name>
    <dbReference type="NCBI Taxonomy" id="2530452"/>
    <lineage>
        <taxon>Bacteria</taxon>
        <taxon>Pseudomonadati</taxon>
        <taxon>Bacteroidota</taxon>
        <taxon>Sphingobacteriia</taxon>
        <taxon>Sphingobacteriales</taxon>
        <taxon>Sphingobacteriaceae</taxon>
        <taxon>Pedobacter</taxon>
    </lineage>
</organism>
<feature type="chain" id="PRO_5020821305" description="DUF6850 domain-containing protein" evidence="1">
    <location>
        <begin position="21"/>
        <end position="518"/>
    </location>
</feature>
<dbReference type="RefSeq" id="WP_131553870.1">
    <property type="nucleotide sequence ID" value="NZ_SJSK01000003.1"/>
</dbReference>
<keyword evidence="4" id="KW-1185">Reference proteome</keyword>
<name>A0A4R0MTR0_9SPHI</name>
<evidence type="ECO:0000256" key="1">
    <source>
        <dbReference type="SAM" id="SignalP"/>
    </source>
</evidence>
<feature type="domain" description="DUF6850" evidence="2">
    <location>
        <begin position="55"/>
        <end position="518"/>
    </location>
</feature>
<dbReference type="OrthoDB" id="831538at2"/>
<gene>
    <name evidence="3" type="ORF">EZ428_14450</name>
</gene>